<dbReference type="EMBL" id="CP080107">
    <property type="protein sequence ID" value="QYD27994.1"/>
    <property type="molecule type" value="Genomic_DNA"/>
</dbReference>
<sequence length="75" mass="8219">MPAYSNKGGDSGVVFYETTHDSIIVRFSDGMNYVYDSVKPGAASVSKLKELASAGQGLNSYINTVIKTNYSRKYR</sequence>
<organism evidence="1 2">
    <name type="scientific">Enterobacter asburiae</name>
    <dbReference type="NCBI Taxonomy" id="61645"/>
    <lineage>
        <taxon>Bacteria</taxon>
        <taxon>Pseudomonadati</taxon>
        <taxon>Pseudomonadota</taxon>
        <taxon>Gammaproteobacteria</taxon>
        <taxon>Enterobacterales</taxon>
        <taxon>Enterobacteriaceae</taxon>
        <taxon>Enterobacter</taxon>
        <taxon>Enterobacter cloacae complex</taxon>
    </lineage>
</organism>
<gene>
    <name evidence="1" type="ORF">KZX48_06220</name>
</gene>
<evidence type="ECO:0000313" key="2">
    <source>
        <dbReference type="Proteomes" id="UP000826990"/>
    </source>
</evidence>
<dbReference type="AlphaFoldDB" id="A0AAQ0EXQ9"/>
<dbReference type="Proteomes" id="UP000826990">
    <property type="component" value="Chromosome"/>
</dbReference>
<name>A0AAQ0EXQ9_ENTAS</name>
<evidence type="ECO:0000313" key="1">
    <source>
        <dbReference type="EMBL" id="QYD27994.1"/>
    </source>
</evidence>
<dbReference type="RefSeq" id="WP_094934418.1">
    <property type="nucleotide sequence ID" value="NZ_CABMNW010000014.1"/>
</dbReference>
<proteinExistence type="predicted"/>
<protein>
    <submittedName>
        <fullName evidence="1">Uncharacterized protein</fullName>
    </submittedName>
</protein>
<reference evidence="1" key="1">
    <citation type="submission" date="2021-07" db="EMBL/GenBank/DDBJ databases">
        <title>Characterization of Emerging Pathogens Carrying KPC-2 Gene in IncP-6 Plasmids Isolated from Urban Sewage in Argentina.</title>
        <authorList>
            <person name="Ghiglione B."/>
            <person name="Haim M.S."/>
            <person name="Dropa M."/>
        </authorList>
    </citation>
    <scope>NUCLEOTIDE SEQUENCE</scope>
    <source>
        <strain evidence="1">WW-19C</strain>
    </source>
</reference>
<accession>A0AAQ0EXQ9</accession>